<comment type="caution">
    <text evidence="3">The sequence shown here is derived from an EMBL/GenBank/DDBJ whole genome shotgun (WGS) entry which is preliminary data.</text>
</comment>
<dbReference type="OrthoDB" id="118550at2759"/>
<proteinExistence type="predicted"/>
<protein>
    <recommendedName>
        <fullName evidence="2">SMARCC C-terminal domain-containing protein</fullName>
    </recommendedName>
</protein>
<gene>
    <name evidence="3" type="ORF">HHK36_007774</name>
</gene>
<reference evidence="3 4" key="1">
    <citation type="submission" date="2020-04" db="EMBL/GenBank/DDBJ databases">
        <title>Plant Genome Project.</title>
        <authorList>
            <person name="Zhang R.-G."/>
        </authorList>
    </citation>
    <scope>NUCLEOTIDE SEQUENCE [LARGE SCALE GENOMIC DNA]</scope>
    <source>
        <strain evidence="3">YNK0</strain>
        <tissue evidence="3">Leaf</tissue>
    </source>
</reference>
<dbReference type="AlphaFoldDB" id="A0A834ZNV0"/>
<dbReference type="OMA" id="MFNASAS"/>
<organism evidence="3 4">
    <name type="scientific">Tetracentron sinense</name>
    <name type="common">Spur-leaf</name>
    <dbReference type="NCBI Taxonomy" id="13715"/>
    <lineage>
        <taxon>Eukaryota</taxon>
        <taxon>Viridiplantae</taxon>
        <taxon>Streptophyta</taxon>
        <taxon>Embryophyta</taxon>
        <taxon>Tracheophyta</taxon>
        <taxon>Spermatophyta</taxon>
        <taxon>Magnoliopsida</taxon>
        <taxon>Trochodendrales</taxon>
        <taxon>Trochodendraceae</taxon>
        <taxon>Tetracentron</taxon>
    </lineage>
</organism>
<evidence type="ECO:0000256" key="1">
    <source>
        <dbReference type="SAM" id="Coils"/>
    </source>
</evidence>
<feature type="domain" description="SMARCC C-terminal" evidence="2">
    <location>
        <begin position="29"/>
        <end position="73"/>
    </location>
</feature>
<keyword evidence="4" id="KW-1185">Reference proteome</keyword>
<dbReference type="Proteomes" id="UP000655225">
    <property type="component" value="Unassembled WGS sequence"/>
</dbReference>
<dbReference type="Pfam" id="PF16495">
    <property type="entry name" value="SWIRM-assoc_1"/>
    <property type="match status" value="1"/>
</dbReference>
<feature type="coiled-coil region" evidence="1">
    <location>
        <begin position="41"/>
        <end position="68"/>
    </location>
</feature>
<evidence type="ECO:0000313" key="3">
    <source>
        <dbReference type="EMBL" id="KAF8405697.1"/>
    </source>
</evidence>
<name>A0A834ZNV0_TETSI</name>
<dbReference type="InterPro" id="IPR032451">
    <property type="entry name" value="SMARCC_C"/>
</dbReference>
<keyword evidence="1" id="KW-0175">Coiled coil</keyword>
<dbReference type="EMBL" id="JABCRI010000005">
    <property type="protein sequence ID" value="KAF8405697.1"/>
    <property type="molecule type" value="Genomic_DNA"/>
</dbReference>
<evidence type="ECO:0000259" key="2">
    <source>
        <dbReference type="Pfam" id="PF16495"/>
    </source>
</evidence>
<accession>A0A834ZNV0</accession>
<evidence type="ECO:0000313" key="4">
    <source>
        <dbReference type="Proteomes" id="UP000655225"/>
    </source>
</evidence>
<sequence length="186" mass="20164">MIAIAGLSLYCLDSPTCTAVVSYKFALYMQLKRLELKLKQFAELETLLMKECEQVERMRQRLAAERARIISTRFGPSGATTPTSLPGVGTAVVNNNAGNNRQQVIPTSLSQTNISGYSNNQPSHPHMSFMPRQPMFGYGQRLPLSALHTSSSAPPANVMFTAPGNASPNLSHPMLRPVSGTNTNVG</sequence>